<gene>
    <name evidence="2" type="ORF">F5891DRAFT_1214050</name>
</gene>
<feature type="compositionally biased region" description="Polar residues" evidence="1">
    <location>
        <begin position="469"/>
        <end position="493"/>
    </location>
</feature>
<sequence>MSFYTADEPADGLLAQAGINWSPHQQTWANPQFLTTVRATSNSSCYTAPLTPTRSVVPGQPVLQYTIERQQLERPPSGQHPEPNLQFPTNAPAVPRGESYAQRLYASSFSEQFKVQTQQQPLFSGLGECPGNQVPAGPRAPYDARTSLLPNTGHNDNPQTASALDFYYGTVSKLDPESPVPDPGTNSSGAPRPQSATGSAPSLAHSSVPIQAAHGLQSSTRRSPVTVDISDGSLPSPAADPRWPSQAGLHSRSPSSTMHAIPGRSTSSDLPLRPESVNSVIASPVPPETFPRVFSPYSEDYPTGPAYVAVTTSNLESMTPPSDPLPAPTQIESLDVGGSEEVPLYSLVDEEPPPPDFDESQSMCGMTKASMYYAESPIVLPRPAVSSPHESDAVPGAVPSSSADTPSFIGAPHTLSPAPLLGSPRTSLAMPDVMSYPTGRVPEDVKEKLYGYFAKDLMPDKSLSHPSMEASSSSRTQFRPVVSNRQPRYNTIPQDMPHPPISPAVPPLNDASAEAFSTAPLRALPPRRPVAASPAPIATAPLSTLPLRRPGTSTPASITAAPLRALSPRHPVPSTPAPITAAPLPAPPPRHPALPPRRPVASTPSARRNFHTFTHDACASSDIKPKVITYESGQP</sequence>
<dbReference type="RefSeq" id="XP_041228398.1">
    <property type="nucleotide sequence ID" value="XM_041369266.1"/>
</dbReference>
<feature type="region of interest" description="Disordered" evidence="1">
    <location>
        <begin position="383"/>
        <end position="423"/>
    </location>
</feature>
<feature type="compositionally biased region" description="Polar residues" evidence="1">
    <location>
        <begin position="184"/>
        <end position="209"/>
    </location>
</feature>
<reference evidence="2" key="1">
    <citation type="journal article" date="2020" name="New Phytol.">
        <title>Comparative genomics reveals dynamic genome evolution in host specialist ectomycorrhizal fungi.</title>
        <authorList>
            <person name="Lofgren L.A."/>
            <person name="Nguyen N.H."/>
            <person name="Vilgalys R."/>
            <person name="Ruytinx J."/>
            <person name="Liao H.L."/>
            <person name="Branco S."/>
            <person name="Kuo A."/>
            <person name="LaButti K."/>
            <person name="Lipzen A."/>
            <person name="Andreopoulos W."/>
            <person name="Pangilinan J."/>
            <person name="Riley R."/>
            <person name="Hundley H."/>
            <person name="Na H."/>
            <person name="Barry K."/>
            <person name="Grigoriev I.V."/>
            <person name="Stajich J.E."/>
            <person name="Kennedy P.G."/>
        </authorList>
    </citation>
    <scope>NUCLEOTIDE SEQUENCE</scope>
    <source>
        <strain evidence="2">FC203</strain>
    </source>
</reference>
<dbReference type="AlphaFoldDB" id="A0AAD4EDA1"/>
<dbReference type="Proteomes" id="UP001195769">
    <property type="component" value="Unassembled WGS sequence"/>
</dbReference>
<dbReference type="EMBL" id="JABBWK010000015">
    <property type="protein sequence ID" value="KAG1902823.1"/>
    <property type="molecule type" value="Genomic_DNA"/>
</dbReference>
<feature type="compositionally biased region" description="Polar residues" evidence="1">
    <location>
        <begin position="148"/>
        <end position="162"/>
    </location>
</feature>
<dbReference type="GeneID" id="64663564"/>
<feature type="compositionally biased region" description="Polar residues" evidence="1">
    <location>
        <begin position="252"/>
        <end position="269"/>
    </location>
</feature>
<evidence type="ECO:0000313" key="2">
    <source>
        <dbReference type="EMBL" id="KAG1902823.1"/>
    </source>
</evidence>
<name>A0AAD4EDA1_9AGAM</name>
<evidence type="ECO:0000256" key="1">
    <source>
        <dbReference type="SAM" id="MobiDB-lite"/>
    </source>
</evidence>
<feature type="compositionally biased region" description="Low complexity" evidence="1">
    <location>
        <begin position="519"/>
        <end position="538"/>
    </location>
</feature>
<accession>A0AAD4EDA1</accession>
<keyword evidence="3" id="KW-1185">Reference proteome</keyword>
<protein>
    <submittedName>
        <fullName evidence="2">Uncharacterized protein</fullName>
    </submittedName>
</protein>
<feature type="region of interest" description="Disordered" evidence="1">
    <location>
        <begin position="124"/>
        <end position="273"/>
    </location>
</feature>
<feature type="compositionally biased region" description="Pro residues" evidence="1">
    <location>
        <begin position="584"/>
        <end position="598"/>
    </location>
</feature>
<feature type="compositionally biased region" description="Pro residues" evidence="1">
    <location>
        <begin position="496"/>
        <end position="506"/>
    </location>
</feature>
<proteinExistence type="predicted"/>
<comment type="caution">
    <text evidence="2">The sequence shown here is derived from an EMBL/GenBank/DDBJ whole genome shotgun (WGS) entry which is preliminary data.</text>
</comment>
<feature type="region of interest" description="Disordered" evidence="1">
    <location>
        <begin position="72"/>
        <end position="95"/>
    </location>
</feature>
<evidence type="ECO:0000313" key="3">
    <source>
        <dbReference type="Proteomes" id="UP001195769"/>
    </source>
</evidence>
<feature type="region of interest" description="Disordered" evidence="1">
    <location>
        <begin position="461"/>
        <end position="604"/>
    </location>
</feature>
<organism evidence="2 3">
    <name type="scientific">Suillus fuscotomentosus</name>
    <dbReference type="NCBI Taxonomy" id="1912939"/>
    <lineage>
        <taxon>Eukaryota</taxon>
        <taxon>Fungi</taxon>
        <taxon>Dikarya</taxon>
        <taxon>Basidiomycota</taxon>
        <taxon>Agaricomycotina</taxon>
        <taxon>Agaricomycetes</taxon>
        <taxon>Agaricomycetidae</taxon>
        <taxon>Boletales</taxon>
        <taxon>Suillineae</taxon>
        <taxon>Suillaceae</taxon>
        <taxon>Suillus</taxon>
    </lineage>
</organism>